<keyword evidence="3 6" id="KW-0812">Transmembrane</keyword>
<keyword evidence="5 6" id="KW-0472">Membrane</keyword>
<dbReference type="PANTHER" id="PTHR30093">
    <property type="entry name" value="GENERAL SECRETION PATHWAY PROTEIN G"/>
    <property type="match status" value="1"/>
</dbReference>
<evidence type="ECO:0000256" key="2">
    <source>
        <dbReference type="ARBA" id="ARBA00022481"/>
    </source>
</evidence>
<dbReference type="PRINTS" id="PR00885">
    <property type="entry name" value="BCTERIALGSPH"/>
</dbReference>
<keyword evidence="4 6" id="KW-1133">Transmembrane helix</keyword>
<evidence type="ECO:0008006" key="9">
    <source>
        <dbReference type="Google" id="ProtNLM"/>
    </source>
</evidence>
<dbReference type="GO" id="GO:0016020">
    <property type="term" value="C:membrane"/>
    <property type="evidence" value="ECO:0007669"/>
    <property type="project" value="UniProtKB-SubCell"/>
</dbReference>
<evidence type="ECO:0000313" key="7">
    <source>
        <dbReference type="EMBL" id="OGG85226.1"/>
    </source>
</evidence>
<protein>
    <recommendedName>
        <fullName evidence="9">Type II secretion system protein GspG C-terminal domain-containing protein</fullName>
    </recommendedName>
</protein>
<dbReference type="NCBIfam" id="TIGR02532">
    <property type="entry name" value="IV_pilin_GFxxxE"/>
    <property type="match status" value="1"/>
</dbReference>
<organism evidence="7 8">
    <name type="scientific">Candidatus Kaiserbacteria bacterium RIFCSPLOWO2_12_FULL_45_26</name>
    <dbReference type="NCBI Taxonomy" id="1798525"/>
    <lineage>
        <taxon>Bacteria</taxon>
        <taxon>Candidatus Kaiseribacteriota</taxon>
    </lineage>
</organism>
<evidence type="ECO:0000256" key="5">
    <source>
        <dbReference type="ARBA" id="ARBA00023136"/>
    </source>
</evidence>
<proteinExistence type="predicted"/>
<dbReference type="EMBL" id="MFMM01000001">
    <property type="protein sequence ID" value="OGG85226.1"/>
    <property type="molecule type" value="Genomic_DNA"/>
</dbReference>
<dbReference type="GO" id="GO:0015627">
    <property type="term" value="C:type II protein secretion system complex"/>
    <property type="evidence" value="ECO:0007669"/>
    <property type="project" value="InterPro"/>
</dbReference>
<dbReference type="InterPro" id="IPR012902">
    <property type="entry name" value="N_methyl_site"/>
</dbReference>
<dbReference type="SUPFAM" id="SSF54523">
    <property type="entry name" value="Pili subunits"/>
    <property type="match status" value="1"/>
</dbReference>
<dbReference type="STRING" id="1798525.A3G90_04180"/>
<accession>A0A1F6FHB6</accession>
<dbReference type="InterPro" id="IPR002416">
    <property type="entry name" value="T2SS_protein-GspH"/>
</dbReference>
<gene>
    <name evidence="7" type="ORF">A3G90_04180</name>
</gene>
<comment type="caution">
    <text evidence="7">The sequence shown here is derived from an EMBL/GenBank/DDBJ whole genome shotgun (WGS) entry which is preliminary data.</text>
</comment>
<dbReference type="AlphaFoldDB" id="A0A1F6FHB6"/>
<evidence type="ECO:0000313" key="8">
    <source>
        <dbReference type="Proteomes" id="UP000177325"/>
    </source>
</evidence>
<dbReference type="InterPro" id="IPR045584">
    <property type="entry name" value="Pilin-like"/>
</dbReference>
<evidence type="ECO:0000256" key="1">
    <source>
        <dbReference type="ARBA" id="ARBA00004167"/>
    </source>
</evidence>
<feature type="transmembrane region" description="Helical" evidence="6">
    <location>
        <begin position="12"/>
        <end position="32"/>
    </location>
</feature>
<sequence>MKKNISKGFTLIEVLLVIAILAILAAIVIIAINPAKQLGEAQDAQRRNDVRAILDAVHQYSIDNSGAYPADITTYGTDCINDAVDICQYGAGCTGGVSLDELAENGLYLTEMPNDPSGATDTITGYKIMINAGDRIEVCAPETQGEEPIVVAR</sequence>
<evidence type="ECO:0000256" key="4">
    <source>
        <dbReference type="ARBA" id="ARBA00022989"/>
    </source>
</evidence>
<evidence type="ECO:0000256" key="3">
    <source>
        <dbReference type="ARBA" id="ARBA00022692"/>
    </source>
</evidence>
<dbReference type="GO" id="GO:0015628">
    <property type="term" value="P:protein secretion by the type II secretion system"/>
    <property type="evidence" value="ECO:0007669"/>
    <property type="project" value="InterPro"/>
</dbReference>
<dbReference type="PANTHER" id="PTHR30093:SF44">
    <property type="entry name" value="TYPE II SECRETION SYSTEM CORE PROTEIN G"/>
    <property type="match status" value="1"/>
</dbReference>
<dbReference type="Proteomes" id="UP000177325">
    <property type="component" value="Unassembled WGS sequence"/>
</dbReference>
<reference evidence="7 8" key="1">
    <citation type="journal article" date="2016" name="Nat. Commun.">
        <title>Thousands of microbial genomes shed light on interconnected biogeochemical processes in an aquifer system.</title>
        <authorList>
            <person name="Anantharaman K."/>
            <person name="Brown C.T."/>
            <person name="Hug L.A."/>
            <person name="Sharon I."/>
            <person name="Castelle C.J."/>
            <person name="Probst A.J."/>
            <person name="Thomas B.C."/>
            <person name="Singh A."/>
            <person name="Wilkins M.J."/>
            <person name="Karaoz U."/>
            <person name="Brodie E.L."/>
            <person name="Williams K.H."/>
            <person name="Hubbard S.S."/>
            <person name="Banfield J.F."/>
        </authorList>
    </citation>
    <scope>NUCLEOTIDE SEQUENCE [LARGE SCALE GENOMIC DNA]</scope>
</reference>
<comment type="subcellular location">
    <subcellularLocation>
        <location evidence="1">Membrane</location>
        <topology evidence="1">Single-pass membrane protein</topology>
    </subcellularLocation>
</comment>
<dbReference type="Gene3D" id="3.30.700.10">
    <property type="entry name" value="Glycoprotein, Type 4 Pilin"/>
    <property type="match status" value="1"/>
</dbReference>
<dbReference type="PROSITE" id="PS00409">
    <property type="entry name" value="PROKAR_NTER_METHYL"/>
    <property type="match status" value="1"/>
</dbReference>
<name>A0A1F6FHB6_9BACT</name>
<keyword evidence="2" id="KW-0488">Methylation</keyword>
<evidence type="ECO:0000256" key="6">
    <source>
        <dbReference type="SAM" id="Phobius"/>
    </source>
</evidence>
<dbReference type="Pfam" id="PF07963">
    <property type="entry name" value="N_methyl"/>
    <property type="match status" value="1"/>
</dbReference>